<dbReference type="EMBL" id="WJBH02000001">
    <property type="protein sequence ID" value="KAI9565792.1"/>
    <property type="molecule type" value="Genomic_DNA"/>
</dbReference>
<reference evidence="1 2" key="1">
    <citation type="submission" date="2022-05" db="EMBL/GenBank/DDBJ databases">
        <title>A multi-omics perspective on studying reproductive biology in Daphnia sinensis.</title>
        <authorList>
            <person name="Jia J."/>
        </authorList>
    </citation>
    <scope>NUCLEOTIDE SEQUENCE [LARGE SCALE GENOMIC DNA]</scope>
    <source>
        <strain evidence="1 2">WSL</strain>
    </source>
</reference>
<name>A0AAD5L6E6_9CRUS</name>
<proteinExistence type="predicted"/>
<evidence type="ECO:0000313" key="2">
    <source>
        <dbReference type="Proteomes" id="UP000820818"/>
    </source>
</evidence>
<dbReference type="Proteomes" id="UP000820818">
    <property type="component" value="Linkage Group LG1"/>
</dbReference>
<gene>
    <name evidence="1" type="ORF">GHT06_009587</name>
</gene>
<protein>
    <submittedName>
        <fullName evidence="1">Uncharacterized protein</fullName>
    </submittedName>
</protein>
<keyword evidence="2" id="KW-1185">Reference proteome</keyword>
<dbReference type="AlphaFoldDB" id="A0AAD5L6E6"/>
<organism evidence="1 2">
    <name type="scientific">Daphnia sinensis</name>
    <dbReference type="NCBI Taxonomy" id="1820382"/>
    <lineage>
        <taxon>Eukaryota</taxon>
        <taxon>Metazoa</taxon>
        <taxon>Ecdysozoa</taxon>
        <taxon>Arthropoda</taxon>
        <taxon>Crustacea</taxon>
        <taxon>Branchiopoda</taxon>
        <taxon>Diplostraca</taxon>
        <taxon>Cladocera</taxon>
        <taxon>Anomopoda</taxon>
        <taxon>Daphniidae</taxon>
        <taxon>Daphnia</taxon>
        <taxon>Daphnia similis group</taxon>
    </lineage>
</organism>
<sequence length="74" mass="8857">MSHTNEIIIYIKGRQRRLLPPPREQHRRNHTTILERSHRHRLDNKFSMSKYSPLSMNERQIISGLASGNRLRLI</sequence>
<accession>A0AAD5L6E6</accession>
<evidence type="ECO:0000313" key="1">
    <source>
        <dbReference type="EMBL" id="KAI9565792.1"/>
    </source>
</evidence>
<comment type="caution">
    <text evidence="1">The sequence shown here is derived from an EMBL/GenBank/DDBJ whole genome shotgun (WGS) entry which is preliminary data.</text>
</comment>